<feature type="signal peptide" evidence="1">
    <location>
        <begin position="1"/>
        <end position="17"/>
    </location>
</feature>
<reference evidence="2 3" key="1">
    <citation type="submission" date="2017-02" db="EMBL/GenBank/DDBJ databases">
        <title>Genomes of Trichoderma spp. with biocontrol activity.</title>
        <authorList>
            <person name="Gardiner D."/>
            <person name="Kazan K."/>
            <person name="Vos C."/>
            <person name="Harvey P."/>
        </authorList>
    </citation>
    <scope>NUCLEOTIDE SEQUENCE [LARGE SCALE GENOMIC DNA]</scope>
    <source>
        <strain evidence="2 3">A5MH</strain>
    </source>
</reference>
<dbReference type="EMBL" id="MTYH01000027">
    <property type="protein sequence ID" value="PNP44988.1"/>
    <property type="molecule type" value="Genomic_DNA"/>
</dbReference>
<feature type="chain" id="PRO_5014438735" description="AA1-like domain-containing protein" evidence="1">
    <location>
        <begin position="18"/>
        <end position="148"/>
    </location>
</feature>
<evidence type="ECO:0000313" key="2">
    <source>
        <dbReference type="EMBL" id="PNP44988.1"/>
    </source>
</evidence>
<evidence type="ECO:0000313" key="3">
    <source>
        <dbReference type="Proteomes" id="UP000236546"/>
    </source>
</evidence>
<organism evidence="2 3">
    <name type="scientific">Trichoderma gamsii</name>
    <dbReference type="NCBI Taxonomy" id="398673"/>
    <lineage>
        <taxon>Eukaryota</taxon>
        <taxon>Fungi</taxon>
        <taxon>Dikarya</taxon>
        <taxon>Ascomycota</taxon>
        <taxon>Pezizomycotina</taxon>
        <taxon>Sordariomycetes</taxon>
        <taxon>Hypocreomycetidae</taxon>
        <taxon>Hypocreales</taxon>
        <taxon>Hypocreaceae</taxon>
        <taxon>Trichoderma</taxon>
    </lineage>
</organism>
<name>A0A2K0THI4_9HYPO</name>
<gene>
    <name evidence="2" type="ORF">TGAMA5MH_03403</name>
</gene>
<dbReference type="OrthoDB" id="4895100at2759"/>
<dbReference type="AlphaFoldDB" id="A0A2K0THI4"/>
<comment type="caution">
    <text evidence="2">The sequence shown here is derived from an EMBL/GenBank/DDBJ whole genome shotgun (WGS) entry which is preliminary data.</text>
</comment>
<dbReference type="Proteomes" id="UP000236546">
    <property type="component" value="Unassembled WGS sequence"/>
</dbReference>
<evidence type="ECO:0008006" key="4">
    <source>
        <dbReference type="Google" id="ProtNLM"/>
    </source>
</evidence>
<accession>A0A2K0THI4</accession>
<protein>
    <recommendedName>
        <fullName evidence="4">AA1-like domain-containing protein</fullName>
    </recommendedName>
</protein>
<evidence type="ECO:0000256" key="1">
    <source>
        <dbReference type="SAM" id="SignalP"/>
    </source>
</evidence>
<sequence length="148" mass="15543">MKTSAFATTVFASLAAAASPYWYITNLQSLDTTSPTGESTLRFTFEDASTSLVTNCSYVNVPGSARPVTVLTPTPCENSQVLYTYIKTSQKTGQFNITLQHLNAAGNLQGNQYGLGIADLACQADEAQGSTACFAANTEIIPGPETGA</sequence>
<proteinExistence type="predicted"/>
<keyword evidence="1" id="KW-0732">Signal</keyword>